<keyword evidence="4" id="KW-1185">Reference proteome</keyword>
<dbReference type="PANTHER" id="PTHR43861">
    <property type="entry name" value="TRANS-ACONITATE 2-METHYLTRANSFERASE-RELATED"/>
    <property type="match status" value="1"/>
</dbReference>
<dbReference type="Proteomes" id="UP000207598">
    <property type="component" value="Unassembled WGS sequence"/>
</dbReference>
<dbReference type="GO" id="GO:0008168">
    <property type="term" value="F:methyltransferase activity"/>
    <property type="evidence" value="ECO:0007669"/>
    <property type="project" value="UniProtKB-KW"/>
</dbReference>
<keyword evidence="1 3" id="KW-0808">Transferase</keyword>
<reference evidence="3 4" key="1">
    <citation type="submission" date="2017-05" db="EMBL/GenBank/DDBJ databases">
        <authorList>
            <person name="Song R."/>
            <person name="Chenine A.L."/>
            <person name="Ruprecht R.M."/>
        </authorList>
    </citation>
    <scope>NUCLEOTIDE SEQUENCE [LARGE SCALE GENOMIC DNA]</scope>
    <source>
        <strain evidence="3 4">CECT 8898</strain>
    </source>
</reference>
<keyword evidence="3" id="KW-0489">Methyltransferase</keyword>
<evidence type="ECO:0000313" key="4">
    <source>
        <dbReference type="Proteomes" id="UP000207598"/>
    </source>
</evidence>
<dbReference type="EMBL" id="FXYF01000002">
    <property type="protein sequence ID" value="SMX36655.1"/>
    <property type="molecule type" value="Genomic_DNA"/>
</dbReference>
<dbReference type="OrthoDB" id="9788660at2"/>
<dbReference type="InterPro" id="IPR041698">
    <property type="entry name" value="Methyltransf_25"/>
</dbReference>
<organism evidence="3 4">
    <name type="scientific">Maliponia aquimaris</name>
    <dbReference type="NCBI Taxonomy" id="1673631"/>
    <lineage>
        <taxon>Bacteria</taxon>
        <taxon>Pseudomonadati</taxon>
        <taxon>Pseudomonadota</taxon>
        <taxon>Alphaproteobacteria</taxon>
        <taxon>Rhodobacterales</taxon>
        <taxon>Paracoccaceae</taxon>
        <taxon>Maliponia</taxon>
    </lineage>
</organism>
<protein>
    <submittedName>
        <fullName evidence="3">Methyltransferase domain protein</fullName>
    </submittedName>
</protein>
<dbReference type="GO" id="GO:0032259">
    <property type="term" value="P:methylation"/>
    <property type="evidence" value="ECO:0007669"/>
    <property type="project" value="UniProtKB-KW"/>
</dbReference>
<proteinExistence type="predicted"/>
<dbReference type="SUPFAM" id="SSF53335">
    <property type="entry name" value="S-adenosyl-L-methionine-dependent methyltransferases"/>
    <property type="match status" value="1"/>
</dbReference>
<evidence type="ECO:0000256" key="1">
    <source>
        <dbReference type="ARBA" id="ARBA00022679"/>
    </source>
</evidence>
<name>A0A238K199_9RHOB</name>
<dbReference type="Pfam" id="PF13649">
    <property type="entry name" value="Methyltransf_25"/>
    <property type="match status" value="1"/>
</dbReference>
<accession>A0A238K199</accession>
<sequence>MTDRQDHWQAAYAGGEAGVSWFEAEPEVSLAMIVRAGLAPGRAIDVGGGASRLAGHLRGLGWDVTVLDISQAALEIAQARLGEGAAQIAWVAADITRWRAALPFDLWHDRAVFHFLTAPEDRVAYAAALRTGLRIGGAAVIATFAEDGPERCSGLPVVRYAPEALAAELGQGLRLEAAQRHVHVTPSGREQAFQISLLRRVDDK</sequence>
<feature type="domain" description="Methyltransferase" evidence="2">
    <location>
        <begin position="44"/>
        <end position="137"/>
    </location>
</feature>
<gene>
    <name evidence="3" type="ORF">MAA8898_00949</name>
</gene>
<dbReference type="RefSeq" id="WP_094019806.1">
    <property type="nucleotide sequence ID" value="NZ_FXYF01000002.1"/>
</dbReference>
<dbReference type="Gene3D" id="3.40.50.150">
    <property type="entry name" value="Vaccinia Virus protein VP39"/>
    <property type="match status" value="1"/>
</dbReference>
<dbReference type="InterPro" id="IPR029063">
    <property type="entry name" value="SAM-dependent_MTases_sf"/>
</dbReference>
<evidence type="ECO:0000259" key="2">
    <source>
        <dbReference type="Pfam" id="PF13649"/>
    </source>
</evidence>
<evidence type="ECO:0000313" key="3">
    <source>
        <dbReference type="EMBL" id="SMX36655.1"/>
    </source>
</evidence>
<dbReference type="AlphaFoldDB" id="A0A238K199"/>